<dbReference type="InterPro" id="IPR051419">
    <property type="entry name" value="Lys/N-term_MeTrsfase_sf"/>
</dbReference>
<evidence type="ECO:0000313" key="5">
    <source>
        <dbReference type="EMBL" id="CAG5129533.1"/>
    </source>
</evidence>
<keyword evidence="3" id="KW-0808">Transferase</keyword>
<dbReference type="OrthoDB" id="411785at2759"/>
<proteinExistence type="inferred from homology"/>
<evidence type="ECO:0000256" key="3">
    <source>
        <dbReference type="ARBA" id="ARBA00022679"/>
    </source>
</evidence>
<evidence type="ECO:0000256" key="1">
    <source>
        <dbReference type="ARBA" id="ARBA00008361"/>
    </source>
</evidence>
<feature type="domain" description="Methyltransferase type 11" evidence="4">
    <location>
        <begin position="65"/>
        <end position="175"/>
    </location>
</feature>
<dbReference type="InterPro" id="IPR029063">
    <property type="entry name" value="SAM-dependent_MTases_sf"/>
</dbReference>
<protein>
    <recommendedName>
        <fullName evidence="4">Methyltransferase type 11 domain-containing protein</fullName>
    </recommendedName>
</protein>
<dbReference type="Pfam" id="PF08241">
    <property type="entry name" value="Methyltransf_11"/>
    <property type="match status" value="1"/>
</dbReference>
<dbReference type="GO" id="GO:0032259">
    <property type="term" value="P:methylation"/>
    <property type="evidence" value="ECO:0007669"/>
    <property type="project" value="UniProtKB-KW"/>
</dbReference>
<evidence type="ECO:0000259" key="4">
    <source>
        <dbReference type="Pfam" id="PF08241"/>
    </source>
</evidence>
<evidence type="ECO:0000256" key="2">
    <source>
        <dbReference type="ARBA" id="ARBA00022603"/>
    </source>
</evidence>
<dbReference type="PANTHER" id="PTHR12176:SF83">
    <property type="entry name" value="CITRATE SYNTHASE-LYSINE N-METHYLTRANSFERASE CSKMT, MITOCHONDRIAL"/>
    <property type="match status" value="1"/>
</dbReference>
<dbReference type="CDD" id="cd02440">
    <property type="entry name" value="AdoMet_MTases"/>
    <property type="match status" value="1"/>
</dbReference>
<gene>
    <name evidence="5" type="ORF">CUNI_LOCUS15091</name>
</gene>
<dbReference type="AlphaFoldDB" id="A0A8S3ZJ86"/>
<dbReference type="Gene3D" id="3.40.50.150">
    <property type="entry name" value="Vaccinia Virus protein VP39"/>
    <property type="match status" value="1"/>
</dbReference>
<dbReference type="Proteomes" id="UP000678393">
    <property type="component" value="Unassembled WGS sequence"/>
</dbReference>
<comment type="caution">
    <text evidence="5">The sequence shown here is derived from an EMBL/GenBank/DDBJ whole genome shotgun (WGS) entry which is preliminary data.</text>
</comment>
<comment type="similarity">
    <text evidence="1">Belongs to the methyltransferase superfamily.</text>
</comment>
<dbReference type="InterPro" id="IPR013216">
    <property type="entry name" value="Methyltransf_11"/>
</dbReference>
<organism evidence="5 6">
    <name type="scientific">Candidula unifasciata</name>
    <dbReference type="NCBI Taxonomy" id="100452"/>
    <lineage>
        <taxon>Eukaryota</taxon>
        <taxon>Metazoa</taxon>
        <taxon>Spiralia</taxon>
        <taxon>Lophotrochozoa</taxon>
        <taxon>Mollusca</taxon>
        <taxon>Gastropoda</taxon>
        <taxon>Heterobranchia</taxon>
        <taxon>Euthyneura</taxon>
        <taxon>Panpulmonata</taxon>
        <taxon>Eupulmonata</taxon>
        <taxon>Stylommatophora</taxon>
        <taxon>Helicina</taxon>
        <taxon>Helicoidea</taxon>
        <taxon>Geomitridae</taxon>
        <taxon>Candidula</taxon>
    </lineage>
</organism>
<evidence type="ECO:0000313" key="6">
    <source>
        <dbReference type="Proteomes" id="UP000678393"/>
    </source>
</evidence>
<sequence>HSTDEYLSKHEYWQQRYRQPSKDLSFDWFVESPEILDFILHSMKHSSQGMHTHQLSGKKQSVSCLDLGCGTSSVWRSILANSPVPVRLVLLDFVQEALHYQKQHVNTAAAAVPESCCHLVCADVTNLPFADGSFHLAMDKGTMDALLKDRSRAHTQAIAMMSEVDRTLTPGGRFLQISDEDPDARLVFLDSLSRTRCHVSDSQAFPGPVYVPALDSQCCPVSMNTSVDSSSSDSTSTVPASGSLFSTWSFQVIASRWHREYFLYWKDKL</sequence>
<keyword evidence="6" id="KW-1185">Reference proteome</keyword>
<reference evidence="5" key="1">
    <citation type="submission" date="2021-04" db="EMBL/GenBank/DDBJ databases">
        <authorList>
            <consortium name="Molecular Ecology Group"/>
        </authorList>
    </citation>
    <scope>NUCLEOTIDE SEQUENCE</scope>
</reference>
<name>A0A8S3ZJ86_9EUPU</name>
<keyword evidence="2" id="KW-0489">Methyltransferase</keyword>
<accession>A0A8S3ZJ86</accession>
<dbReference type="GO" id="GO:0008757">
    <property type="term" value="F:S-adenosylmethionine-dependent methyltransferase activity"/>
    <property type="evidence" value="ECO:0007669"/>
    <property type="project" value="InterPro"/>
</dbReference>
<dbReference type="PANTHER" id="PTHR12176">
    <property type="entry name" value="SAM-DEPENDENT METHYLTRANSFERASE SUPERFAMILY PROTEIN"/>
    <property type="match status" value="1"/>
</dbReference>
<dbReference type="EMBL" id="CAJHNH020003553">
    <property type="protein sequence ID" value="CAG5129533.1"/>
    <property type="molecule type" value="Genomic_DNA"/>
</dbReference>
<feature type="non-terminal residue" evidence="5">
    <location>
        <position position="1"/>
    </location>
</feature>
<dbReference type="SUPFAM" id="SSF53335">
    <property type="entry name" value="S-adenosyl-L-methionine-dependent methyltransferases"/>
    <property type="match status" value="1"/>
</dbReference>